<dbReference type="SUPFAM" id="SSF53383">
    <property type="entry name" value="PLP-dependent transferases"/>
    <property type="match status" value="1"/>
</dbReference>
<feature type="domain" description="Aromatic amino acid beta-eliminating lyase/threonine aldolase" evidence="6">
    <location>
        <begin position="3"/>
        <end position="293"/>
    </location>
</feature>
<dbReference type="InterPro" id="IPR026273">
    <property type="entry name" value="Low_specificity_L-TA_bact"/>
</dbReference>
<dbReference type="InterPro" id="IPR001597">
    <property type="entry name" value="ArAA_b-elim_lyase/Thr_aldolase"/>
</dbReference>
<evidence type="ECO:0000313" key="7">
    <source>
        <dbReference type="EMBL" id="GGB28623.1"/>
    </source>
</evidence>
<keyword evidence="4 5" id="KW-0663">Pyridoxal phosphate</keyword>
<gene>
    <name evidence="7" type="ORF">GCM10011505_07370</name>
</gene>
<comment type="subunit">
    <text evidence="3">Homotetramer.</text>
</comment>
<evidence type="ECO:0000256" key="1">
    <source>
        <dbReference type="ARBA" id="ARBA00001933"/>
    </source>
</evidence>
<dbReference type="InterPro" id="IPR015421">
    <property type="entry name" value="PyrdxlP-dep_Trfase_major"/>
</dbReference>
<dbReference type="InterPro" id="IPR015422">
    <property type="entry name" value="PyrdxlP-dep_Trfase_small"/>
</dbReference>
<evidence type="ECO:0000256" key="5">
    <source>
        <dbReference type="PIRNR" id="PIRNR038940"/>
    </source>
</evidence>
<organism evidence="7 8">
    <name type="scientific">Tistrella bauzanensis</name>
    <dbReference type="NCBI Taxonomy" id="657419"/>
    <lineage>
        <taxon>Bacteria</taxon>
        <taxon>Pseudomonadati</taxon>
        <taxon>Pseudomonadota</taxon>
        <taxon>Alphaproteobacteria</taxon>
        <taxon>Geminicoccales</taxon>
        <taxon>Geminicoccaceae</taxon>
        <taxon>Tistrella</taxon>
    </lineage>
</organism>
<accession>A0ABQ1IB12</accession>
<comment type="catalytic activity">
    <reaction evidence="5">
        <text>L-threonine = acetaldehyde + glycine</text>
        <dbReference type="Rhea" id="RHEA:19625"/>
        <dbReference type="ChEBI" id="CHEBI:15343"/>
        <dbReference type="ChEBI" id="CHEBI:57305"/>
        <dbReference type="ChEBI" id="CHEBI:57926"/>
        <dbReference type="EC" id="4.1.2.48"/>
    </reaction>
</comment>
<evidence type="ECO:0000256" key="3">
    <source>
        <dbReference type="ARBA" id="ARBA00011881"/>
    </source>
</evidence>
<comment type="cofactor">
    <cofactor evidence="1 5">
        <name>pyridoxal 5'-phosphate</name>
        <dbReference type="ChEBI" id="CHEBI:597326"/>
    </cofactor>
</comment>
<dbReference type="InterPro" id="IPR015424">
    <property type="entry name" value="PyrdxlP-dep_Trfase"/>
</dbReference>
<evidence type="ECO:0000259" key="6">
    <source>
        <dbReference type="Pfam" id="PF01212"/>
    </source>
</evidence>
<evidence type="ECO:0000313" key="8">
    <source>
        <dbReference type="Proteomes" id="UP000603352"/>
    </source>
</evidence>
<reference evidence="8" key="1">
    <citation type="journal article" date="2019" name="Int. J. Syst. Evol. Microbiol.">
        <title>The Global Catalogue of Microorganisms (GCM) 10K type strain sequencing project: providing services to taxonomists for standard genome sequencing and annotation.</title>
        <authorList>
            <consortium name="The Broad Institute Genomics Platform"/>
            <consortium name="The Broad Institute Genome Sequencing Center for Infectious Disease"/>
            <person name="Wu L."/>
            <person name="Ma J."/>
        </authorList>
    </citation>
    <scope>NUCLEOTIDE SEQUENCE [LARGE SCALE GENOMIC DNA]</scope>
    <source>
        <strain evidence="8">CGMCC 1.10188</strain>
    </source>
</reference>
<dbReference type="EMBL" id="BMDZ01000005">
    <property type="protein sequence ID" value="GGB28623.1"/>
    <property type="molecule type" value="Genomic_DNA"/>
</dbReference>
<dbReference type="PANTHER" id="PTHR48097:SF5">
    <property type="entry name" value="LOW SPECIFICITY L-THREONINE ALDOLASE"/>
    <property type="match status" value="1"/>
</dbReference>
<dbReference type="RefSeq" id="WP_188575022.1">
    <property type="nucleotide sequence ID" value="NZ_BMDZ01000005.1"/>
</dbReference>
<comment type="function">
    <text evidence="5">Catalyzes the cleavage of L-allo-threonine and L-threonine to glycine and acetaldehyde.</text>
</comment>
<comment type="catalytic activity">
    <reaction evidence="5">
        <text>L-allo-threonine = acetaldehyde + glycine</text>
        <dbReference type="Rhea" id="RHEA:26209"/>
        <dbReference type="ChEBI" id="CHEBI:15343"/>
        <dbReference type="ChEBI" id="CHEBI:57305"/>
        <dbReference type="ChEBI" id="CHEBI:58585"/>
        <dbReference type="EC" id="4.1.2.48"/>
    </reaction>
</comment>
<name>A0ABQ1IB12_9PROT</name>
<dbReference type="PIRSF" id="PIRSF038940">
    <property type="entry name" value="Low_specificity_LTA"/>
    <property type="match status" value="1"/>
</dbReference>
<dbReference type="Pfam" id="PF01212">
    <property type="entry name" value="Beta_elim_lyase"/>
    <property type="match status" value="1"/>
</dbReference>
<evidence type="ECO:0000256" key="4">
    <source>
        <dbReference type="ARBA" id="ARBA00022898"/>
    </source>
</evidence>
<comment type="similarity">
    <text evidence="2 5">Belongs to the threonine aldolase family.</text>
</comment>
<dbReference type="PANTHER" id="PTHR48097">
    <property type="entry name" value="L-THREONINE ALDOLASE-RELATED"/>
    <property type="match status" value="1"/>
</dbReference>
<evidence type="ECO:0000256" key="2">
    <source>
        <dbReference type="ARBA" id="ARBA00006966"/>
    </source>
</evidence>
<dbReference type="EC" id="4.1.2.48" evidence="5"/>
<dbReference type="Proteomes" id="UP000603352">
    <property type="component" value="Unassembled WGS sequence"/>
</dbReference>
<dbReference type="Gene3D" id="3.90.1150.10">
    <property type="entry name" value="Aspartate Aminotransferase, domain 1"/>
    <property type="match status" value="1"/>
</dbReference>
<protein>
    <recommendedName>
        <fullName evidence="5">L-threonine aldolase</fullName>
        <ecNumber evidence="5">4.1.2.48</ecNumber>
    </recommendedName>
</protein>
<sequence>MNFHSDHVVGAHPRIMEAVVAANRGAVPSYGNDPVSAALVEDLSVLFGREVHVFMTPTGTAANALSLAGLTPRWGSIYAHTEAHVELDECAAPEFYTGGAKLALVPGDHGRMDLDLLEARLQAAPRGFVHAAQPAVITLTQATEAGTVYSPDQVRRAGAIAAAQGMRLHMDGARFANACVHLGVAPAEITWDAGVDILSFGSAKNGTMGAEAVVVFDPQLAEAMAYLRKRAGLLIPKMRFLAAQFRAYLEGDLWLALAGHANAMATRLAHGLQSLPGVSLAHPVEANELFVDLPEAAVVSLEAAGAGFYRWADPEPGMVRVRLVTSWATDPAEVDRFLDHASIAAAAARHGEGRR</sequence>
<proteinExistence type="inferred from homology"/>
<dbReference type="Gene3D" id="3.40.640.10">
    <property type="entry name" value="Type I PLP-dependent aspartate aminotransferase-like (Major domain)"/>
    <property type="match status" value="1"/>
</dbReference>
<keyword evidence="8" id="KW-1185">Reference proteome</keyword>
<keyword evidence="5" id="KW-0456">Lyase</keyword>
<comment type="caution">
    <text evidence="7">The sequence shown here is derived from an EMBL/GenBank/DDBJ whole genome shotgun (WGS) entry which is preliminary data.</text>
</comment>